<feature type="transmembrane region" description="Helical" evidence="2">
    <location>
        <begin position="38"/>
        <end position="59"/>
    </location>
</feature>
<keyword evidence="2" id="KW-0812">Transmembrane</keyword>
<evidence type="ECO:0000313" key="4">
    <source>
        <dbReference type="Proteomes" id="UP000198215"/>
    </source>
</evidence>
<proteinExistence type="predicted"/>
<organism evidence="3 4">
    <name type="scientific">Micromonospora coxensis</name>
    <dbReference type="NCBI Taxonomy" id="356852"/>
    <lineage>
        <taxon>Bacteria</taxon>
        <taxon>Bacillati</taxon>
        <taxon>Actinomycetota</taxon>
        <taxon>Actinomycetes</taxon>
        <taxon>Micromonosporales</taxon>
        <taxon>Micromonosporaceae</taxon>
        <taxon>Micromonospora</taxon>
    </lineage>
</organism>
<keyword evidence="2" id="KW-1133">Transmembrane helix</keyword>
<evidence type="ECO:0000313" key="3">
    <source>
        <dbReference type="EMBL" id="SCG60759.1"/>
    </source>
</evidence>
<feature type="region of interest" description="Disordered" evidence="1">
    <location>
        <begin position="68"/>
        <end position="91"/>
    </location>
</feature>
<evidence type="ECO:0000256" key="1">
    <source>
        <dbReference type="SAM" id="MobiDB-lite"/>
    </source>
</evidence>
<name>A0A1C5IRZ2_9ACTN</name>
<dbReference type="EMBL" id="LT607753">
    <property type="protein sequence ID" value="SCG60759.1"/>
    <property type="molecule type" value="Genomic_DNA"/>
</dbReference>
<dbReference type="Gene3D" id="2.120.10.30">
    <property type="entry name" value="TolB, C-terminal domain"/>
    <property type="match status" value="1"/>
</dbReference>
<sequence>MNDQRLRLDLADLAEEVTPVDLRDRALRTSRRLGIRRAVASSAAVVVLLGAATGTAVAIRPDAGPAPMLPGGTPWATAGSSAPTPHPTPPAPHPVPIGRVLYAPGPDSQSSTALTAWQPGAAPVPLIDLPGAVSGADVAVSPDGARVAWLQDAGLWVAGVDGTGRRKLRDRVMTDCWGPAWVPSVDALSVGVPPAPGDPSAVRRGLVDLLTGEVATLQVEGRACHPVWSADGRVLVYADADGAVVVASPIGERLRQVPGLGGSAGWNSYDVASLSPDGSRVALLRVGAGQDAGDPARDLTANVVLDTRTGEVVDLPLDGRRLLQAYFRSDGSLVARVEAAEATHLVLVGTDGHRITEVVEPAALRRQQILAVVG</sequence>
<dbReference type="Proteomes" id="UP000198215">
    <property type="component" value="Chromosome I"/>
</dbReference>
<evidence type="ECO:0008006" key="5">
    <source>
        <dbReference type="Google" id="ProtNLM"/>
    </source>
</evidence>
<dbReference type="OrthoDB" id="3347970at2"/>
<dbReference type="RefSeq" id="WP_088976726.1">
    <property type="nucleotide sequence ID" value="NZ_LT607753.1"/>
</dbReference>
<dbReference type="InterPro" id="IPR011042">
    <property type="entry name" value="6-blade_b-propeller_TolB-like"/>
</dbReference>
<accession>A0A1C5IRZ2</accession>
<keyword evidence="4" id="KW-1185">Reference proteome</keyword>
<protein>
    <recommendedName>
        <fullName evidence="5">WD40-like Beta Propeller Repeat</fullName>
    </recommendedName>
</protein>
<dbReference type="AlphaFoldDB" id="A0A1C5IRZ2"/>
<evidence type="ECO:0000256" key="2">
    <source>
        <dbReference type="SAM" id="Phobius"/>
    </source>
</evidence>
<keyword evidence="2" id="KW-0472">Membrane</keyword>
<dbReference type="SUPFAM" id="SSF82171">
    <property type="entry name" value="DPP6 N-terminal domain-like"/>
    <property type="match status" value="1"/>
</dbReference>
<gene>
    <name evidence="3" type="ORF">GA0070614_3251</name>
</gene>
<reference evidence="4" key="1">
    <citation type="submission" date="2016-06" db="EMBL/GenBank/DDBJ databases">
        <authorList>
            <person name="Varghese N."/>
            <person name="Submissions Spin"/>
        </authorList>
    </citation>
    <scope>NUCLEOTIDE SEQUENCE [LARGE SCALE GENOMIC DNA]</scope>
    <source>
        <strain evidence="4">DSM 45161</strain>
    </source>
</reference>